<dbReference type="Pfam" id="PF00175">
    <property type="entry name" value="NAD_binding_1"/>
    <property type="match status" value="1"/>
</dbReference>
<sequence length="281" mass="30138">MPLLSLLPLLLLSPLSAFLVPPPAFSPNAKPNAPLFGWGPDPIWAPEVTPKVTPLADGYIEVVCAALTSEGNGGAEAFTKPGQYVQVKCEDQVSFLAIRSAPSPRPEFSFLLKSSPSTAPLFLDPPPPVSLSQPLGAGFPVEDISGFRYDFPLTKVVLCALGTGIAPVASLLDSDALRLSRKSPSGRSAVLYYGVRTPAERLLGEEVFAKWERELELTVKFVYSKDGNGYVQDVLEREKGEVFDVPRNTGVVCAGTKGMMERVKEIAEGCGVLEGRVVSNF</sequence>
<feature type="domain" description="Oxidoreductase FAD/NAD(P)-binding" evidence="2">
    <location>
        <begin position="160"/>
        <end position="264"/>
    </location>
</feature>
<proteinExistence type="predicted"/>
<gene>
    <name evidence="3" type="ORF">TeGR_g8312</name>
</gene>
<feature type="signal peptide" evidence="1">
    <location>
        <begin position="1"/>
        <end position="17"/>
    </location>
</feature>
<keyword evidence="4" id="KW-1185">Reference proteome</keyword>
<dbReference type="Gene3D" id="3.40.50.80">
    <property type="entry name" value="Nucleotide-binding domain of ferredoxin-NADP reductase (FNR) module"/>
    <property type="match status" value="1"/>
</dbReference>
<comment type="caution">
    <text evidence="3">The sequence shown here is derived from an EMBL/GenBank/DDBJ whole genome shotgun (WGS) entry which is preliminary data.</text>
</comment>
<evidence type="ECO:0000259" key="2">
    <source>
        <dbReference type="Pfam" id="PF00175"/>
    </source>
</evidence>
<feature type="chain" id="PRO_5046031157" description="Oxidoreductase FAD/NAD(P)-binding domain-containing protein" evidence="1">
    <location>
        <begin position="18"/>
        <end position="281"/>
    </location>
</feature>
<dbReference type="EMBL" id="BRYB01002485">
    <property type="protein sequence ID" value="GMI20352.1"/>
    <property type="molecule type" value="Genomic_DNA"/>
</dbReference>
<dbReference type="PANTHER" id="PTHR47215">
    <property type="match status" value="1"/>
</dbReference>
<dbReference type="InterPro" id="IPR001433">
    <property type="entry name" value="OxRdtase_FAD/NAD-bd"/>
</dbReference>
<dbReference type="CDD" id="cd00322">
    <property type="entry name" value="FNR_like"/>
    <property type="match status" value="1"/>
</dbReference>
<evidence type="ECO:0000313" key="3">
    <source>
        <dbReference type="EMBL" id="GMI20352.1"/>
    </source>
</evidence>
<protein>
    <recommendedName>
        <fullName evidence="2">Oxidoreductase FAD/NAD(P)-binding domain-containing protein</fullName>
    </recommendedName>
</protein>
<dbReference type="PANTHER" id="PTHR47215:SF1">
    <property type="entry name" value="F9L1.8 PROTEIN"/>
    <property type="match status" value="1"/>
</dbReference>
<organism evidence="3 4">
    <name type="scientific">Tetraparma gracilis</name>
    <dbReference type="NCBI Taxonomy" id="2962635"/>
    <lineage>
        <taxon>Eukaryota</taxon>
        <taxon>Sar</taxon>
        <taxon>Stramenopiles</taxon>
        <taxon>Ochrophyta</taxon>
        <taxon>Bolidophyceae</taxon>
        <taxon>Parmales</taxon>
        <taxon>Triparmaceae</taxon>
        <taxon>Tetraparma</taxon>
    </lineage>
</organism>
<reference evidence="3 4" key="1">
    <citation type="journal article" date="2023" name="Commun. Biol.">
        <title>Genome analysis of Parmales, the sister group of diatoms, reveals the evolutionary specialization of diatoms from phago-mixotrophs to photoautotrophs.</title>
        <authorList>
            <person name="Ban H."/>
            <person name="Sato S."/>
            <person name="Yoshikawa S."/>
            <person name="Yamada K."/>
            <person name="Nakamura Y."/>
            <person name="Ichinomiya M."/>
            <person name="Sato N."/>
            <person name="Blanc-Mathieu R."/>
            <person name="Endo H."/>
            <person name="Kuwata A."/>
            <person name="Ogata H."/>
        </authorList>
    </citation>
    <scope>NUCLEOTIDE SEQUENCE [LARGE SCALE GENOMIC DNA]</scope>
</reference>
<name>A0ABQ6M654_9STRA</name>
<dbReference type="InterPro" id="IPR039261">
    <property type="entry name" value="FNR_nucleotide-bd"/>
</dbReference>
<accession>A0ABQ6M654</accession>
<evidence type="ECO:0000313" key="4">
    <source>
        <dbReference type="Proteomes" id="UP001165060"/>
    </source>
</evidence>
<evidence type="ECO:0000256" key="1">
    <source>
        <dbReference type="SAM" id="SignalP"/>
    </source>
</evidence>
<dbReference type="SUPFAM" id="SSF52343">
    <property type="entry name" value="Ferredoxin reductase-like, C-terminal NADP-linked domain"/>
    <property type="match status" value="1"/>
</dbReference>
<keyword evidence="1" id="KW-0732">Signal</keyword>
<dbReference type="Proteomes" id="UP001165060">
    <property type="component" value="Unassembled WGS sequence"/>
</dbReference>